<dbReference type="EMBL" id="PICB01000152">
    <property type="protein sequence ID" value="PLP48010.1"/>
    <property type="molecule type" value="Genomic_DNA"/>
</dbReference>
<evidence type="ECO:0000313" key="21">
    <source>
        <dbReference type="Proteomes" id="UP000516181"/>
    </source>
</evidence>
<keyword evidence="3" id="KW-0406">Ion transport</keyword>
<feature type="transmembrane region" description="Helical" evidence="8">
    <location>
        <begin position="135"/>
        <end position="153"/>
    </location>
</feature>
<feature type="transmembrane region" description="Helical" evidence="8">
    <location>
        <begin position="94"/>
        <end position="115"/>
    </location>
</feature>
<sequence>MLNLFLAPFQFPFMVNAIAVSIIVAVPCALLSVFLVLKGWALMGDAMSHAVFPGVVLAYIIGIPFAIGAFIAGLLCAVTTGFLDDNSRLKRDTIMGIVFSGMFGAGLVLYVAIQSDVHLDHILFGDMLGISLRDIGQTAAIALVIALIIGLKWRDFLLHAFDPTQAKASGLRGGLLHYGLLCMIALTIVATLQSVGIILSISLLIAPGAIALLLVRRFIHALLLAVAVAIGCSAGGVWLAFYLDSAPAPTIVVLFSALFVVAFVASTIRDSQKQRASATIPGGG</sequence>
<dbReference type="Proteomes" id="UP000258928">
    <property type="component" value="Unassembled WGS sequence"/>
</dbReference>
<dbReference type="Pfam" id="PF00950">
    <property type="entry name" value="ABC-3"/>
    <property type="match status" value="1"/>
</dbReference>
<organism evidence="12 17">
    <name type="scientific">Klebsiella variicola</name>
    <dbReference type="NCBI Taxonomy" id="244366"/>
    <lineage>
        <taxon>Bacteria</taxon>
        <taxon>Pseudomonadati</taxon>
        <taxon>Pseudomonadota</taxon>
        <taxon>Gammaproteobacteria</taxon>
        <taxon>Enterobacterales</taxon>
        <taxon>Enterobacteriaceae</taxon>
        <taxon>Klebsiella/Raoultella group</taxon>
        <taxon>Klebsiella</taxon>
        <taxon>Klebsiella pneumoniae complex</taxon>
    </lineage>
</organism>
<dbReference type="GO" id="GO:0006826">
    <property type="term" value="P:iron ion transport"/>
    <property type="evidence" value="ECO:0007669"/>
    <property type="project" value="UniProtKB-KW"/>
</dbReference>
<evidence type="ECO:0000256" key="4">
    <source>
        <dbReference type="ARBA" id="ARBA00022692"/>
    </source>
</evidence>
<evidence type="ECO:0000313" key="16">
    <source>
        <dbReference type="EMBL" id="SXF96821.1"/>
    </source>
</evidence>
<keyword evidence="3" id="KW-0408">Iron</keyword>
<dbReference type="PANTHER" id="PTHR30477:SF24">
    <property type="entry name" value="IRON TRANSPORT SYSTEM MEMBRANE PROTEIN HI_0359-RELATED"/>
    <property type="match status" value="1"/>
</dbReference>
<reference evidence="9" key="7">
    <citation type="submission" date="2022-05" db="EMBL/GenBank/DDBJ databases">
        <authorList>
            <person name="Alioto T."/>
            <person name="Alioto T."/>
            <person name="Gomez Garrido J."/>
        </authorList>
    </citation>
    <scope>NUCLEOTIDE SEQUENCE</scope>
    <source>
        <strain evidence="9">0</strain>
    </source>
</reference>
<dbReference type="FunFam" id="1.10.3470.10:FF:000003">
    <property type="entry name" value="Iron ABC transporter permease SitD"/>
    <property type="match status" value="1"/>
</dbReference>
<dbReference type="InterPro" id="IPR037294">
    <property type="entry name" value="ABC_BtuC-like"/>
</dbReference>
<keyword evidence="22" id="KW-1185">Reference proteome</keyword>
<dbReference type="EMBL" id="UGKR01000003">
    <property type="protein sequence ID" value="STS92794.1"/>
    <property type="molecule type" value="Genomic_DNA"/>
</dbReference>
<evidence type="ECO:0000313" key="14">
    <source>
        <dbReference type="EMBL" id="QNP25804.1"/>
    </source>
</evidence>
<feature type="transmembrane region" description="Helical" evidence="8">
    <location>
        <begin position="248"/>
        <end position="268"/>
    </location>
</feature>
<proteinExistence type="inferred from homology"/>
<dbReference type="KEGG" id="kpk:A593_05590"/>
<feature type="transmembrane region" description="Helical" evidence="8">
    <location>
        <begin position="222"/>
        <end position="242"/>
    </location>
</feature>
<dbReference type="OMA" id="CALLSCW"/>
<protein>
    <submittedName>
        <fullName evidence="15">Manganese ABC transporter, inner membrane permease protein SitD</fullName>
    </submittedName>
    <submittedName>
        <fullName evidence="9 10">Membrane protein</fullName>
    </submittedName>
    <submittedName>
        <fullName evidence="12">Metal ABC transporter permease</fullName>
    </submittedName>
</protein>
<feature type="transmembrane region" description="Helical" evidence="8">
    <location>
        <begin position="174"/>
        <end position="191"/>
    </location>
</feature>
<comment type="similarity">
    <text evidence="2 7">Belongs to the ABC-3 integral membrane protein family.</text>
</comment>
<dbReference type="Proteomes" id="UP000234473">
    <property type="component" value="Unassembled WGS sequence"/>
</dbReference>
<reference evidence="11" key="9">
    <citation type="submission" date="2024-01" db="EMBL/GenBank/DDBJ databases">
        <authorList>
            <person name="Macesic N."/>
        </authorList>
    </citation>
    <scope>NUCLEOTIDE SEQUENCE</scope>
    <source>
        <strain evidence="11">CPO071</strain>
    </source>
</reference>
<evidence type="ECO:0000313" key="9">
    <source>
        <dbReference type="EMBL" id="CAH6137324.1"/>
    </source>
</evidence>
<dbReference type="AlphaFoldDB" id="A0A087FV90"/>
<dbReference type="RefSeq" id="WP_012540752.1">
    <property type="nucleotide sequence ID" value="NC_011283.1"/>
</dbReference>
<evidence type="ECO:0000256" key="6">
    <source>
        <dbReference type="ARBA" id="ARBA00023136"/>
    </source>
</evidence>
<evidence type="ECO:0000313" key="17">
    <source>
        <dbReference type="Proteomes" id="UP000234412"/>
    </source>
</evidence>
<reference evidence="17 18" key="1">
    <citation type="submission" date="2017-11" db="EMBL/GenBank/DDBJ databases">
        <authorList>
            <person name="Han C.G."/>
        </authorList>
    </citation>
    <scope>NUCLEOTIDE SEQUENCE [LARGE SCALE GENOMIC DNA]</scope>
    <source>
        <strain evidence="13 18">A5</strain>
        <strain evidence="12 17">A8</strain>
    </source>
</reference>
<reference evidence="16 20" key="4">
    <citation type="submission" date="2018-08" db="EMBL/GenBank/DDBJ databases">
        <authorList>
            <consortium name="Pathogen Informatics"/>
        </authorList>
    </citation>
    <scope>NUCLEOTIDE SEQUENCE [LARGE SCALE GENOMIC DNA]</scope>
    <source>
        <strain evidence="16 20">EuSCAPE_TR218</strain>
    </source>
</reference>
<dbReference type="EMBL" id="JARTTN020000001">
    <property type="protein sequence ID" value="MEC6055971.1"/>
    <property type="molecule type" value="Genomic_DNA"/>
</dbReference>
<evidence type="ECO:0000256" key="3">
    <source>
        <dbReference type="ARBA" id="ARBA00022496"/>
    </source>
</evidence>
<evidence type="ECO:0000256" key="8">
    <source>
        <dbReference type="SAM" id="Phobius"/>
    </source>
</evidence>
<keyword evidence="3" id="KW-0410">Iron transport</keyword>
<evidence type="ECO:0000256" key="5">
    <source>
        <dbReference type="ARBA" id="ARBA00022989"/>
    </source>
</evidence>
<dbReference type="EMBL" id="BQTA01000007">
    <property type="protein sequence ID" value="GKJ94104.1"/>
    <property type="molecule type" value="Genomic_DNA"/>
</dbReference>
<reference evidence="10" key="6">
    <citation type="journal article" date="2022" name="J. Appl. Microbiol.">
        <title>PCR-based ORF typing of Klebsiella pneumoniae for rapid identification of global clones and transmission events.</title>
        <authorList>
            <person name="Nonogaki R."/>
            <person name="Iijima A."/>
            <person name="Kawamura K."/>
            <person name="Kayama S."/>
            <person name="Sugai M."/>
            <person name="Yagi T."/>
            <person name="Arakawa Y."/>
            <person name="Doi Y."/>
            <person name="Suzuki M."/>
        </authorList>
    </citation>
    <scope>NUCLEOTIDE SEQUENCE</scope>
    <source>
        <strain evidence="10">NUKP-37</strain>
    </source>
</reference>
<evidence type="ECO:0000313" key="19">
    <source>
        <dbReference type="Proteomes" id="UP000254545"/>
    </source>
</evidence>
<dbReference type="InterPro" id="IPR001626">
    <property type="entry name" value="ABC_TroCD"/>
</dbReference>
<keyword evidence="4 7" id="KW-0812">Transmembrane</keyword>
<dbReference type="EMBL" id="PIDP01000191">
    <property type="protein sequence ID" value="PLM96057.1"/>
    <property type="molecule type" value="Genomic_DNA"/>
</dbReference>
<dbReference type="Proteomes" id="UP000516181">
    <property type="component" value="Chromosome"/>
</dbReference>
<evidence type="ECO:0000256" key="1">
    <source>
        <dbReference type="ARBA" id="ARBA00004141"/>
    </source>
</evidence>
<reference evidence="11" key="8">
    <citation type="journal article" date="2023" name="Nat. Commun.">
        <title>Genomic dissection of endemic carbapenem resistance reveals metallo-beta-lactamase dissemination through clonal, plasmid and integron transfer.</title>
        <authorList>
            <person name="Macesic N."/>
            <person name="Hawkey J."/>
            <person name="Vezina B."/>
            <person name="Wisniewski J.A."/>
            <person name="Cottingham H."/>
            <person name="Blakeway L.V."/>
            <person name="Harshegyi T."/>
            <person name="Pragastis K."/>
            <person name="Badoordeen G.Z."/>
            <person name="Dennison A."/>
            <person name="Spelman D.W."/>
            <person name="Jenney A.W.J."/>
            <person name="Peleg A.Y."/>
        </authorList>
    </citation>
    <scope>NUCLEOTIDE SEQUENCE</scope>
    <source>
        <strain evidence="11">CPO071</strain>
    </source>
</reference>
<dbReference type="KEGG" id="kpe:KPK_1041"/>
<comment type="subcellular location">
    <subcellularLocation>
        <location evidence="7">Cell membrane</location>
        <topology evidence="7">Multi-pass membrane protein</topology>
    </subcellularLocation>
    <subcellularLocation>
        <location evidence="1">Membrane</location>
        <topology evidence="1">Multi-pass membrane protein</topology>
    </subcellularLocation>
</comment>
<keyword evidence="7" id="KW-0813">Transport</keyword>
<evidence type="ECO:0000313" key="10">
    <source>
        <dbReference type="EMBL" id="GKJ94104.1"/>
    </source>
</evidence>
<evidence type="ECO:0000313" key="12">
    <source>
        <dbReference type="EMBL" id="PLM96057.1"/>
    </source>
</evidence>
<gene>
    <name evidence="16" type="primary">mntB_1</name>
    <name evidence="15" type="synonym">mntB_3</name>
    <name evidence="9" type="ORF">AN2335V1_3285</name>
    <name evidence="13" type="ORF">CWM98_05005</name>
    <name evidence="12" type="ORF">CWN47_08425</name>
    <name evidence="14" type="ORF">IAP99_05395</name>
    <name evidence="15" type="ORF">NCTC9177_06752</name>
    <name evidence="10" type="ORF">NUKP37_26340</name>
    <name evidence="11" type="ORF">QAB22_005225</name>
    <name evidence="16" type="ORF">SAMEA3729809_03774</name>
</gene>
<dbReference type="Proteomes" id="UP001060507">
    <property type="component" value="Unassembled WGS sequence"/>
</dbReference>
<evidence type="ECO:0000313" key="20">
    <source>
        <dbReference type="Proteomes" id="UP000258928"/>
    </source>
</evidence>
<reference evidence="14 21" key="5">
    <citation type="submission" date="2020-08" db="EMBL/GenBank/DDBJ databases">
        <title>Complete genome sequence of Klebsiella pneumoniae KP2757.</title>
        <authorList>
            <person name="Zhang X."/>
        </authorList>
    </citation>
    <scope>NUCLEOTIDE SEQUENCE [LARGE SCALE GENOMIC DNA]</scope>
    <source>
        <strain evidence="14 21">KP2757</strain>
    </source>
</reference>
<dbReference type="Proteomes" id="UP000789617">
    <property type="component" value="Unassembled WGS sequence"/>
</dbReference>
<evidence type="ECO:0000313" key="15">
    <source>
        <dbReference type="EMBL" id="STS92794.1"/>
    </source>
</evidence>
<dbReference type="SUPFAM" id="SSF81345">
    <property type="entry name" value="ABC transporter involved in vitamin B12 uptake, BtuC"/>
    <property type="match status" value="1"/>
</dbReference>
<dbReference type="Proteomes" id="UP000234412">
    <property type="component" value="Unassembled WGS sequence"/>
</dbReference>
<dbReference type="GO" id="GO:0071281">
    <property type="term" value="P:cellular response to iron ion"/>
    <property type="evidence" value="ECO:0007669"/>
    <property type="project" value="UniProtKB-ARBA"/>
</dbReference>
<dbReference type="EMBL" id="UKAS01000012">
    <property type="protein sequence ID" value="SXF96821.1"/>
    <property type="molecule type" value="Genomic_DNA"/>
</dbReference>
<dbReference type="GO" id="GO:0022857">
    <property type="term" value="F:transmembrane transporter activity"/>
    <property type="evidence" value="ECO:0007669"/>
    <property type="project" value="UniProtKB-ARBA"/>
</dbReference>
<evidence type="ECO:0000313" key="18">
    <source>
        <dbReference type="Proteomes" id="UP000234473"/>
    </source>
</evidence>
<feature type="transmembrane region" description="Helical" evidence="8">
    <location>
        <begin position="197"/>
        <end position="215"/>
    </location>
</feature>
<evidence type="ECO:0000256" key="2">
    <source>
        <dbReference type="ARBA" id="ARBA00008034"/>
    </source>
</evidence>
<dbReference type="Proteomes" id="UP000254545">
    <property type="component" value="Unassembled WGS sequence"/>
</dbReference>
<feature type="transmembrane region" description="Helical" evidence="8">
    <location>
        <begin position="12"/>
        <end position="37"/>
    </location>
</feature>
<dbReference type="Proteomes" id="UP001176846">
    <property type="component" value="Unassembled WGS sequence"/>
</dbReference>
<dbReference type="CDD" id="cd06550">
    <property type="entry name" value="TM_ABC_iron-siderophores_like"/>
    <property type="match status" value="1"/>
</dbReference>
<dbReference type="GO" id="GO:0043190">
    <property type="term" value="C:ATP-binding cassette (ABC) transporter complex"/>
    <property type="evidence" value="ECO:0007669"/>
    <property type="project" value="InterPro"/>
</dbReference>
<keyword evidence="5 8" id="KW-1133">Transmembrane helix</keyword>
<dbReference type="Gene3D" id="1.10.3470.10">
    <property type="entry name" value="ABC transporter involved in vitamin B12 uptake, BtuC"/>
    <property type="match status" value="1"/>
</dbReference>
<feature type="transmembrane region" description="Helical" evidence="8">
    <location>
        <begin position="57"/>
        <end position="82"/>
    </location>
</feature>
<dbReference type="KEGG" id="kvd:KR75_03030"/>
<dbReference type="EMBL" id="CP060807">
    <property type="protein sequence ID" value="QNP25804.1"/>
    <property type="molecule type" value="Genomic_DNA"/>
</dbReference>
<dbReference type="EMBL" id="CAJOXS020000002">
    <property type="protein sequence ID" value="CAH6137324.1"/>
    <property type="molecule type" value="Genomic_DNA"/>
</dbReference>
<reference evidence="17 18" key="2">
    <citation type="submission" date="2018-01" db="EMBL/GenBank/DDBJ databases">
        <title>Genomic study of Klebsiella pneumoniae.</title>
        <authorList>
            <person name="Yang Y."/>
            <person name="Bicalho R."/>
        </authorList>
    </citation>
    <scope>NUCLEOTIDE SEQUENCE [LARGE SCALE GENOMIC DNA]</scope>
    <source>
        <strain evidence="13 18">A5</strain>
        <strain evidence="12 17">A8</strain>
    </source>
</reference>
<dbReference type="PANTHER" id="PTHR30477">
    <property type="entry name" value="ABC-TRANSPORTER METAL-BINDING PROTEIN"/>
    <property type="match status" value="1"/>
</dbReference>
<dbReference type="GO" id="GO:0010043">
    <property type="term" value="P:response to zinc ion"/>
    <property type="evidence" value="ECO:0007669"/>
    <property type="project" value="TreeGrafter"/>
</dbReference>
<evidence type="ECO:0000256" key="7">
    <source>
        <dbReference type="RuleBase" id="RU003943"/>
    </source>
</evidence>
<evidence type="ECO:0000313" key="11">
    <source>
        <dbReference type="EMBL" id="MEC6055971.1"/>
    </source>
</evidence>
<evidence type="ECO:0000313" key="13">
    <source>
        <dbReference type="EMBL" id="PLP48010.1"/>
    </source>
</evidence>
<evidence type="ECO:0000313" key="22">
    <source>
        <dbReference type="Proteomes" id="UP000789617"/>
    </source>
</evidence>
<keyword evidence="6 8" id="KW-0472">Membrane</keyword>
<name>A0A087FV90_KLEVA</name>
<accession>A0A087FV90</accession>
<reference evidence="15 19" key="3">
    <citation type="submission" date="2018-06" db="EMBL/GenBank/DDBJ databases">
        <authorList>
            <consortium name="Pathogen Informatics"/>
            <person name="Doyle S."/>
        </authorList>
    </citation>
    <scope>NUCLEOTIDE SEQUENCE [LARGE SCALE GENOMIC DNA]</scope>
    <source>
        <strain evidence="15 19">NCTC9177</strain>
    </source>
</reference>